<sequence>MKMVHTRNGSNYSVKQDGSGQGRGNTRTRYGRPSLRKENLEDFRVAPHSSRSVPTTFEINSGPELIQSNVSRVEPLPSVSHRNISVTVRNWYRAAKEDEWEIFPSIWQGDMKSYLHIKSFMGQEKTIVLLGGWSPFSFKEKVKKINNWLNKQSLLSIDQKKELETTPALNKEGPVVSTSSKTAPNQHKDKPKGPEKKQRGPRNNQGKGKGKANWHRLYPKGYKIPKLIPSAMENVFNMDGTLMELTAKKQ</sequence>
<accession>A0A9Q3KQT0</accession>
<name>A0A9Q3KQT0_9BASI</name>
<dbReference type="EMBL" id="AVOT02122124">
    <property type="protein sequence ID" value="MBW0585833.1"/>
    <property type="molecule type" value="Genomic_DNA"/>
</dbReference>
<feature type="compositionally biased region" description="Polar residues" evidence="1">
    <location>
        <begin position="176"/>
        <end position="185"/>
    </location>
</feature>
<feature type="compositionally biased region" description="Basic and acidic residues" evidence="1">
    <location>
        <begin position="186"/>
        <end position="198"/>
    </location>
</feature>
<gene>
    <name evidence="2" type="ORF">O181_125548</name>
</gene>
<keyword evidence="3" id="KW-1185">Reference proteome</keyword>
<reference evidence="2" key="1">
    <citation type="submission" date="2021-03" db="EMBL/GenBank/DDBJ databases">
        <title>Draft genome sequence of rust myrtle Austropuccinia psidii MF-1, a brazilian biotype.</title>
        <authorList>
            <person name="Quecine M.C."/>
            <person name="Pachon D.M.R."/>
            <person name="Bonatelli M.L."/>
            <person name="Correr F.H."/>
            <person name="Franceschini L.M."/>
            <person name="Leite T.F."/>
            <person name="Margarido G.R.A."/>
            <person name="Almeida C.A."/>
            <person name="Ferrarezi J.A."/>
            <person name="Labate C.A."/>
        </authorList>
    </citation>
    <scope>NUCLEOTIDE SEQUENCE</scope>
    <source>
        <strain evidence="2">MF-1</strain>
    </source>
</reference>
<proteinExistence type="predicted"/>
<feature type="non-terminal residue" evidence="2">
    <location>
        <position position="250"/>
    </location>
</feature>
<comment type="caution">
    <text evidence="2">The sequence shown here is derived from an EMBL/GenBank/DDBJ whole genome shotgun (WGS) entry which is preliminary data.</text>
</comment>
<feature type="compositionally biased region" description="Polar residues" evidence="1">
    <location>
        <begin position="49"/>
        <end position="58"/>
    </location>
</feature>
<dbReference type="AlphaFoldDB" id="A0A9Q3KQT0"/>
<evidence type="ECO:0000313" key="2">
    <source>
        <dbReference type="EMBL" id="MBW0585833.1"/>
    </source>
</evidence>
<feature type="region of interest" description="Disordered" evidence="1">
    <location>
        <begin position="1"/>
        <end position="58"/>
    </location>
</feature>
<feature type="compositionally biased region" description="Basic and acidic residues" evidence="1">
    <location>
        <begin position="35"/>
        <end position="45"/>
    </location>
</feature>
<feature type="compositionally biased region" description="Polar residues" evidence="1">
    <location>
        <begin position="7"/>
        <end position="28"/>
    </location>
</feature>
<protein>
    <submittedName>
        <fullName evidence="2">Uncharacterized protein</fullName>
    </submittedName>
</protein>
<dbReference type="Proteomes" id="UP000765509">
    <property type="component" value="Unassembled WGS sequence"/>
</dbReference>
<evidence type="ECO:0000256" key="1">
    <source>
        <dbReference type="SAM" id="MobiDB-lite"/>
    </source>
</evidence>
<feature type="region of interest" description="Disordered" evidence="1">
    <location>
        <begin position="165"/>
        <end position="217"/>
    </location>
</feature>
<organism evidence="2 3">
    <name type="scientific">Austropuccinia psidii MF-1</name>
    <dbReference type="NCBI Taxonomy" id="1389203"/>
    <lineage>
        <taxon>Eukaryota</taxon>
        <taxon>Fungi</taxon>
        <taxon>Dikarya</taxon>
        <taxon>Basidiomycota</taxon>
        <taxon>Pucciniomycotina</taxon>
        <taxon>Pucciniomycetes</taxon>
        <taxon>Pucciniales</taxon>
        <taxon>Sphaerophragmiaceae</taxon>
        <taxon>Austropuccinia</taxon>
    </lineage>
</organism>
<evidence type="ECO:0000313" key="3">
    <source>
        <dbReference type="Proteomes" id="UP000765509"/>
    </source>
</evidence>
<feature type="compositionally biased region" description="Basic residues" evidence="1">
    <location>
        <begin position="208"/>
        <end position="217"/>
    </location>
</feature>